<sequence>MQFIEKTFHLKEANTTVKRELIAALTTFVSLSYILFVNPNILHAAGIPAGPAFTVTAVATAIGCFIMGLVANYPIALAPTLGSAAFFAYNVCVGMKINWATALSAVLVASILFILITALHLRELVVDAIPQDLKYAISAGIGLFIAFIGLRNGQLIVNSDSTLVTLGKFSTPEVWISLFGLILTVILMCLRVPGSIFIGMVITAIFGIAIGQIPLPHSFISTPPSIAPTFGQAIFHLKDINTMQLFIVVLTFLLVTFFDTAGTLIGMTEQAGLVDKDGKIPRIGRAFAADSTAMIEGAILGTAPLGTSVESSAGIAMGGRTGLTAIFIGIFFLISMIFSPLLAVIPTTVTAPALIIVGVLMASNLKKISWEKFEVAFPAFLIVVGMPLTYSISNGLALGMIAYPITMVATKRYKEVSLMMYILFFIFIGFFLITNL</sequence>
<keyword evidence="11" id="KW-1185">Reference proteome</keyword>
<proteinExistence type="inferred from homology"/>
<feature type="transmembrane region" description="Helical" evidence="9">
    <location>
        <begin position="73"/>
        <end position="91"/>
    </location>
</feature>
<dbReference type="OrthoDB" id="9808458at2"/>
<dbReference type="GO" id="GO:0005345">
    <property type="term" value="F:purine nucleobase transmembrane transporter activity"/>
    <property type="evidence" value="ECO:0007669"/>
    <property type="project" value="TreeGrafter"/>
</dbReference>
<evidence type="ECO:0000256" key="9">
    <source>
        <dbReference type="SAM" id="Phobius"/>
    </source>
</evidence>
<keyword evidence="3 8" id="KW-0813">Transport</keyword>
<accession>I7LAD3</accession>
<gene>
    <name evidence="10" type="ORF">BN53_00450</name>
</gene>
<dbReference type="EMBL" id="CAKD01000008">
    <property type="protein sequence ID" value="CCI84591.1"/>
    <property type="molecule type" value="Genomic_DNA"/>
</dbReference>
<protein>
    <submittedName>
        <fullName evidence="10">NCS2 family nucleobase:cation symporter-2</fullName>
    </submittedName>
</protein>
<feature type="transmembrane region" description="Helical" evidence="9">
    <location>
        <begin position="415"/>
        <end position="433"/>
    </location>
</feature>
<evidence type="ECO:0000256" key="3">
    <source>
        <dbReference type="ARBA" id="ARBA00022448"/>
    </source>
</evidence>
<evidence type="ECO:0000256" key="4">
    <source>
        <dbReference type="ARBA" id="ARBA00022475"/>
    </source>
</evidence>
<dbReference type="PIRSF" id="PIRSF005353">
    <property type="entry name" value="PbuG"/>
    <property type="match status" value="1"/>
</dbReference>
<dbReference type="PATRIC" id="fig|1423790.3.peg.1655"/>
<feature type="transmembrane region" description="Helical" evidence="9">
    <location>
        <begin position="21"/>
        <end position="41"/>
    </location>
</feature>
<dbReference type="InterPro" id="IPR006043">
    <property type="entry name" value="NCS2"/>
</dbReference>
<evidence type="ECO:0000256" key="8">
    <source>
        <dbReference type="PIRNR" id="PIRNR005353"/>
    </source>
</evidence>
<feature type="transmembrane region" description="Helical" evidence="9">
    <location>
        <begin position="313"/>
        <end position="334"/>
    </location>
</feature>
<evidence type="ECO:0000256" key="7">
    <source>
        <dbReference type="ARBA" id="ARBA00023136"/>
    </source>
</evidence>
<dbReference type="RefSeq" id="WP_009559144.1">
    <property type="nucleotide sequence ID" value="NZ_AYZN01000007.1"/>
</dbReference>
<name>I7LAD3_9LACO</name>
<feature type="transmembrane region" description="Helical" evidence="9">
    <location>
        <begin position="375"/>
        <end position="403"/>
    </location>
</feature>
<reference evidence="10 11" key="1">
    <citation type="submission" date="2012-06" db="EMBL/GenBank/DDBJ databases">
        <title>Draft Genome Sequence of Lactobacillus pasteurii CRBIP 24.76T.</title>
        <authorList>
            <person name="Cousin S."/>
            <person name="Bouchier C."/>
            <person name="Loux V."/>
            <person name="Ma L."/>
            <person name="Creno S."/>
            <person name="Bizet C."/>
            <person name="Clermont D."/>
        </authorList>
    </citation>
    <scope>NUCLEOTIDE SEQUENCE [LARGE SCALE GENOMIC DNA]</scope>
    <source>
        <strain evidence="11">CRBIP 24.76T</strain>
    </source>
</reference>
<evidence type="ECO:0000256" key="6">
    <source>
        <dbReference type="ARBA" id="ARBA00022989"/>
    </source>
</evidence>
<dbReference type="InterPro" id="IPR026033">
    <property type="entry name" value="Azg-like_bact_archaea"/>
</dbReference>
<feature type="transmembrane region" description="Helical" evidence="9">
    <location>
        <begin position="174"/>
        <end position="190"/>
    </location>
</feature>
<evidence type="ECO:0000313" key="10">
    <source>
        <dbReference type="EMBL" id="CCI84591.1"/>
    </source>
</evidence>
<evidence type="ECO:0000256" key="1">
    <source>
        <dbReference type="ARBA" id="ARBA00004651"/>
    </source>
</evidence>
<keyword evidence="4 8" id="KW-1003">Cell membrane</keyword>
<keyword evidence="5 8" id="KW-0812">Transmembrane</keyword>
<comment type="caution">
    <text evidence="10">The sequence shown here is derived from an EMBL/GenBank/DDBJ whole genome shotgun (WGS) entry which is preliminary data.</text>
</comment>
<evidence type="ECO:0000256" key="2">
    <source>
        <dbReference type="ARBA" id="ARBA00005697"/>
    </source>
</evidence>
<dbReference type="GO" id="GO:0005886">
    <property type="term" value="C:plasma membrane"/>
    <property type="evidence" value="ECO:0007669"/>
    <property type="project" value="UniProtKB-SubCell"/>
</dbReference>
<evidence type="ECO:0000313" key="11">
    <source>
        <dbReference type="Proteomes" id="UP000009311"/>
    </source>
</evidence>
<keyword evidence="6 8" id="KW-1133">Transmembrane helix</keyword>
<organism evidence="10 11">
    <name type="scientific">Lactobacillus pasteurii DSM 23907 = CRBIP 24.76</name>
    <dbReference type="NCBI Taxonomy" id="1423790"/>
    <lineage>
        <taxon>Bacteria</taxon>
        <taxon>Bacillati</taxon>
        <taxon>Bacillota</taxon>
        <taxon>Bacilli</taxon>
        <taxon>Lactobacillales</taxon>
        <taxon>Lactobacillaceae</taxon>
        <taxon>Lactobacillus</taxon>
    </lineage>
</organism>
<dbReference type="InterPro" id="IPR045018">
    <property type="entry name" value="Azg-like"/>
</dbReference>
<evidence type="ECO:0000256" key="5">
    <source>
        <dbReference type="ARBA" id="ARBA00022692"/>
    </source>
</evidence>
<dbReference type="AlphaFoldDB" id="I7LAD3"/>
<feature type="transmembrane region" description="Helical" evidence="9">
    <location>
        <begin position="133"/>
        <end position="154"/>
    </location>
</feature>
<comment type="subcellular location">
    <subcellularLocation>
        <location evidence="1 8">Cell membrane</location>
        <topology evidence="1 8">Multi-pass membrane protein</topology>
    </subcellularLocation>
</comment>
<feature type="transmembrane region" description="Helical" evidence="9">
    <location>
        <begin position="197"/>
        <end position="215"/>
    </location>
</feature>
<dbReference type="STRING" id="1423790.BN53_00450"/>
<feature type="transmembrane region" description="Helical" evidence="9">
    <location>
        <begin position="47"/>
        <end position="66"/>
    </location>
</feature>
<keyword evidence="7 8" id="KW-0472">Membrane</keyword>
<dbReference type="Pfam" id="PF00860">
    <property type="entry name" value="Xan_ur_permease"/>
    <property type="match status" value="1"/>
</dbReference>
<dbReference type="PANTHER" id="PTHR43337">
    <property type="entry name" value="XANTHINE/URACIL PERMEASE C887.17-RELATED"/>
    <property type="match status" value="1"/>
</dbReference>
<feature type="transmembrane region" description="Helical" evidence="9">
    <location>
        <begin position="97"/>
        <end position="121"/>
    </location>
</feature>
<feature type="transmembrane region" description="Helical" evidence="9">
    <location>
        <begin position="245"/>
        <end position="266"/>
    </location>
</feature>
<dbReference type="eggNOG" id="COG2252">
    <property type="taxonomic scope" value="Bacteria"/>
</dbReference>
<comment type="similarity">
    <text evidence="2 8">Belongs to the nucleobase:cation symporter-2 (NCS2) (TC 2.A.40) family. Azg-like subfamily.</text>
</comment>
<dbReference type="Proteomes" id="UP000009311">
    <property type="component" value="Unassembled WGS sequence"/>
</dbReference>
<feature type="transmembrane region" description="Helical" evidence="9">
    <location>
        <begin position="341"/>
        <end position="363"/>
    </location>
</feature>
<dbReference type="PANTHER" id="PTHR43337:SF1">
    <property type="entry name" value="XANTHINE_URACIL PERMEASE C887.17-RELATED"/>
    <property type="match status" value="1"/>
</dbReference>